<dbReference type="EMBL" id="CP123491">
    <property type="protein sequence ID" value="WGL93758.1"/>
    <property type="molecule type" value="Genomic_DNA"/>
</dbReference>
<dbReference type="RefSeq" id="WP_280628226.1">
    <property type="nucleotide sequence ID" value="NZ_CP123491.1"/>
</dbReference>
<reference evidence="2" key="1">
    <citation type="submission" date="2023-04" db="EMBL/GenBank/DDBJ databases">
        <title>Genome dynamics across the evolutionary transition to endosymbiosis.</title>
        <authorList>
            <person name="Siozios S."/>
            <person name="Nadal-Jimenez P."/>
            <person name="Azagi T."/>
            <person name="Sprong H."/>
            <person name="Frost C.L."/>
            <person name="Parratt S.R."/>
            <person name="Taylor G."/>
            <person name="Brettell L."/>
            <person name="Lew K.C."/>
            <person name="Croft L."/>
            <person name="King K.C."/>
            <person name="Brockhurst M.A."/>
            <person name="Hypsa V."/>
            <person name="Novakova E."/>
            <person name="Darby A.C."/>
            <person name="Hurst G.D.D."/>
        </authorList>
    </citation>
    <scope>NUCLEOTIDE SEQUENCE</scope>
    <source>
        <strain evidence="2">AIh</strain>
        <plasmid evidence="1">paIh1</plasmid>
    </source>
</reference>
<evidence type="ECO:0000313" key="1">
    <source>
        <dbReference type="EMBL" id="WGL93758.1"/>
    </source>
</evidence>
<evidence type="ECO:0000313" key="3">
    <source>
        <dbReference type="Proteomes" id="UP001177597"/>
    </source>
</evidence>
<dbReference type="AlphaFoldDB" id="A0AA95K4L0"/>
<dbReference type="Proteomes" id="UP001177597">
    <property type="component" value="Plasmid paIh1"/>
</dbReference>
<keyword evidence="1" id="KW-0614">Plasmid</keyword>
<accession>A0AA95K4L0</accession>
<geneLocation type="plasmid" evidence="1 3">
    <name>paIh1</name>
</geneLocation>
<dbReference type="EMBL" id="CP123498">
    <property type="protein sequence ID" value="WGL96030.1"/>
    <property type="molecule type" value="Genomic_DNA"/>
</dbReference>
<gene>
    <name evidence="1" type="ORF">QE207_00405</name>
    <name evidence="2" type="ORF">QE207_05440</name>
</gene>
<sequence>MVKGIYMHYYLNMPSEFGEQMKQQVAHKLASETITKVGESVKKLIAKHEIEFLESDGMEKFFDTLLFSALQNLIINKHHDESRRVIH</sequence>
<dbReference type="Proteomes" id="UP001177597">
    <property type="component" value="Chromosome"/>
</dbReference>
<protein>
    <submittedName>
        <fullName evidence="2">Uncharacterized protein</fullName>
    </submittedName>
</protein>
<name>A0AA95K4L0_9GAMM</name>
<proteinExistence type="predicted"/>
<evidence type="ECO:0000313" key="2">
    <source>
        <dbReference type="EMBL" id="WGL96030.1"/>
    </source>
</evidence>
<organism evidence="2 3">
    <name type="scientific">Arsenophonus nasoniae</name>
    <name type="common">son-killer infecting Nasonia vitripennis</name>
    <dbReference type="NCBI Taxonomy" id="638"/>
    <lineage>
        <taxon>Bacteria</taxon>
        <taxon>Pseudomonadati</taxon>
        <taxon>Pseudomonadota</taxon>
        <taxon>Gammaproteobacteria</taxon>
        <taxon>Enterobacterales</taxon>
        <taxon>Morganellaceae</taxon>
        <taxon>Arsenophonus</taxon>
    </lineage>
</organism>